<sequence length="105" mass="11986">MGLRDPLRRVLRSKRRLPSGDNGDFPILGRLREELILGEDDRHLDFRASVLLRLSPDGESRDLVLTTAVHCHNVLSRTYLIAIVPFRRLIVRSNSARLAAGYRRA</sequence>
<dbReference type="Pfam" id="PF11066">
    <property type="entry name" value="DUF2867"/>
    <property type="match status" value="1"/>
</dbReference>
<keyword evidence="2" id="KW-1185">Reference proteome</keyword>
<dbReference type="OrthoDB" id="7058586at2"/>
<dbReference type="EMBL" id="VCDI01000008">
    <property type="protein sequence ID" value="TLU71188.1"/>
    <property type="molecule type" value="Genomic_DNA"/>
</dbReference>
<organism evidence="1 2">
    <name type="scientific">Lichenicoccus roseus</name>
    <dbReference type="NCBI Taxonomy" id="2683649"/>
    <lineage>
        <taxon>Bacteria</taxon>
        <taxon>Pseudomonadati</taxon>
        <taxon>Pseudomonadota</taxon>
        <taxon>Alphaproteobacteria</taxon>
        <taxon>Acetobacterales</taxon>
        <taxon>Acetobacteraceae</taxon>
        <taxon>Lichenicoccus</taxon>
    </lineage>
</organism>
<evidence type="ECO:0000313" key="2">
    <source>
        <dbReference type="Proteomes" id="UP000305654"/>
    </source>
</evidence>
<accession>A0A5R9JAF0</accession>
<dbReference type="AlphaFoldDB" id="A0A5R9JAF0"/>
<protein>
    <submittedName>
        <fullName evidence="1">DUF2867 domain-containing protein</fullName>
    </submittedName>
</protein>
<name>A0A5R9JAF0_9PROT</name>
<dbReference type="Proteomes" id="UP000305654">
    <property type="component" value="Unassembled WGS sequence"/>
</dbReference>
<gene>
    <name evidence="1" type="ORF">FE263_18635</name>
</gene>
<reference evidence="1 2" key="1">
    <citation type="submission" date="2019-05" db="EMBL/GenBank/DDBJ databases">
        <authorList>
            <person name="Pankratov T."/>
            <person name="Grouzdev D."/>
        </authorList>
    </citation>
    <scope>NUCLEOTIDE SEQUENCE [LARGE SCALE GENOMIC DNA]</scope>
    <source>
        <strain evidence="1 2">KEBCLARHB70R</strain>
    </source>
</reference>
<proteinExistence type="predicted"/>
<dbReference type="RefSeq" id="WP_138327545.1">
    <property type="nucleotide sequence ID" value="NZ_VCDI01000008.1"/>
</dbReference>
<evidence type="ECO:0000313" key="1">
    <source>
        <dbReference type="EMBL" id="TLU71188.1"/>
    </source>
</evidence>
<dbReference type="InterPro" id="IPR021295">
    <property type="entry name" value="DUF2867"/>
</dbReference>
<comment type="caution">
    <text evidence="1">The sequence shown here is derived from an EMBL/GenBank/DDBJ whole genome shotgun (WGS) entry which is preliminary data.</text>
</comment>